<comment type="caution">
    <text evidence="1">The sequence shown here is derived from an EMBL/GenBank/DDBJ whole genome shotgun (WGS) entry which is preliminary data.</text>
</comment>
<proteinExistence type="predicted"/>
<dbReference type="EMBL" id="LNXV01000008">
    <property type="protein sequence ID" value="KTC84950.1"/>
    <property type="molecule type" value="Genomic_DNA"/>
</dbReference>
<dbReference type="PATRIC" id="fig|29422.6.peg.1226"/>
<evidence type="ECO:0000313" key="1">
    <source>
        <dbReference type="EMBL" id="KTC84950.1"/>
    </source>
</evidence>
<sequence length="74" mass="8664">MKLKANAKNSNTFFYKKETGNEELSTHFPFPNNELIRNEKNEIIGVISRELPTFKRFSPMKIEPEVDPCFNVLM</sequence>
<dbReference type="AlphaFoldDB" id="A0A0W0SNJ4"/>
<name>A0A0W0SNJ4_9GAMM</name>
<organism evidence="1 2">
    <name type="scientific">Legionella brunensis</name>
    <dbReference type="NCBI Taxonomy" id="29422"/>
    <lineage>
        <taxon>Bacteria</taxon>
        <taxon>Pseudomonadati</taxon>
        <taxon>Pseudomonadota</taxon>
        <taxon>Gammaproteobacteria</taxon>
        <taxon>Legionellales</taxon>
        <taxon>Legionellaceae</taxon>
        <taxon>Legionella</taxon>
    </lineage>
</organism>
<dbReference type="STRING" id="29422.Lbru_1165"/>
<gene>
    <name evidence="1" type="ORF">Lbru_1165</name>
</gene>
<accession>A0A0W0SNJ4</accession>
<dbReference type="RefSeq" id="WP_058441240.1">
    <property type="nucleotide sequence ID" value="NZ_CAAAHU010000006.1"/>
</dbReference>
<keyword evidence="2" id="KW-1185">Reference proteome</keyword>
<protein>
    <submittedName>
        <fullName evidence="1">Uncharacterized protein</fullName>
    </submittedName>
</protein>
<reference evidence="1 2" key="1">
    <citation type="submission" date="2015-11" db="EMBL/GenBank/DDBJ databases">
        <title>Genomic analysis of 38 Legionella species identifies large and diverse effector repertoires.</title>
        <authorList>
            <person name="Burstein D."/>
            <person name="Amaro F."/>
            <person name="Zusman T."/>
            <person name="Lifshitz Z."/>
            <person name="Cohen O."/>
            <person name="Gilbert J.A."/>
            <person name="Pupko T."/>
            <person name="Shuman H.A."/>
            <person name="Segal G."/>
        </authorList>
    </citation>
    <scope>NUCLEOTIDE SEQUENCE [LARGE SCALE GENOMIC DNA]</scope>
    <source>
        <strain evidence="1 2">ATCC 43878</strain>
    </source>
</reference>
<evidence type="ECO:0000313" key="2">
    <source>
        <dbReference type="Proteomes" id="UP000054742"/>
    </source>
</evidence>
<dbReference type="Proteomes" id="UP000054742">
    <property type="component" value="Unassembled WGS sequence"/>
</dbReference>